<protein>
    <submittedName>
        <fullName evidence="2">GM18956</fullName>
    </submittedName>
</protein>
<feature type="region of interest" description="Disordered" evidence="1">
    <location>
        <begin position="15"/>
        <end position="69"/>
    </location>
</feature>
<accession>B4I9H9</accession>
<dbReference type="AlphaFoldDB" id="B4I9H9"/>
<keyword evidence="3" id="KW-1185">Reference proteome</keyword>
<sequence length="95" mass="10765">MALLRLFLAQPNRIREAEEQQQEQQGYQGQQHHHWRKDKLLSLAPSASVASYDTEQARMENGGGGGSSIRELKEYAGRAKDTMEQMLPQKPVAQE</sequence>
<evidence type="ECO:0000256" key="1">
    <source>
        <dbReference type="SAM" id="MobiDB-lite"/>
    </source>
</evidence>
<proteinExistence type="predicted"/>
<evidence type="ECO:0000313" key="2">
    <source>
        <dbReference type="EMBL" id="EDW43860.1"/>
    </source>
</evidence>
<evidence type="ECO:0000313" key="3">
    <source>
        <dbReference type="Proteomes" id="UP000001292"/>
    </source>
</evidence>
<dbReference type="HOGENOM" id="CLU_2375017_0_0_1"/>
<dbReference type="EMBL" id="CH480825">
    <property type="protein sequence ID" value="EDW43860.1"/>
    <property type="molecule type" value="Genomic_DNA"/>
</dbReference>
<gene>
    <name evidence="2" type="primary">Dsec\GM18956</name>
    <name evidence="2" type="ORF">Dsec_GM18956</name>
</gene>
<feature type="compositionally biased region" description="Low complexity" evidence="1">
    <location>
        <begin position="41"/>
        <end position="51"/>
    </location>
</feature>
<reference evidence="2 3" key="1">
    <citation type="journal article" date="2007" name="Nature">
        <title>Evolution of genes and genomes on the Drosophila phylogeny.</title>
        <authorList>
            <consortium name="Drosophila 12 Genomes Consortium"/>
            <person name="Clark A.G."/>
            <person name="Eisen M.B."/>
            <person name="Smith D.R."/>
            <person name="Bergman C.M."/>
            <person name="Oliver B."/>
            <person name="Markow T.A."/>
            <person name="Kaufman T.C."/>
            <person name="Kellis M."/>
            <person name="Gelbart W."/>
            <person name="Iyer V.N."/>
            <person name="Pollard D.A."/>
            <person name="Sackton T.B."/>
            <person name="Larracuente A.M."/>
            <person name="Singh N.D."/>
            <person name="Abad J.P."/>
            <person name="Abt D.N."/>
            <person name="Adryan B."/>
            <person name="Aguade M."/>
            <person name="Akashi H."/>
            <person name="Anderson W.W."/>
            <person name="Aquadro C.F."/>
            <person name="Ardell D.H."/>
            <person name="Arguello R."/>
            <person name="Artieri C.G."/>
            <person name="Barbash D.A."/>
            <person name="Barker D."/>
            <person name="Barsanti P."/>
            <person name="Batterham P."/>
            <person name="Batzoglou S."/>
            <person name="Begun D."/>
            <person name="Bhutkar A."/>
            <person name="Blanco E."/>
            <person name="Bosak S.A."/>
            <person name="Bradley R.K."/>
            <person name="Brand A.D."/>
            <person name="Brent M.R."/>
            <person name="Brooks A.N."/>
            <person name="Brown R.H."/>
            <person name="Butlin R.K."/>
            <person name="Caggese C."/>
            <person name="Calvi B.R."/>
            <person name="Bernardo de Carvalho A."/>
            <person name="Caspi A."/>
            <person name="Castrezana S."/>
            <person name="Celniker S.E."/>
            <person name="Chang J.L."/>
            <person name="Chapple C."/>
            <person name="Chatterji S."/>
            <person name="Chinwalla A."/>
            <person name="Civetta A."/>
            <person name="Clifton S.W."/>
            <person name="Comeron J.M."/>
            <person name="Costello J.C."/>
            <person name="Coyne J.A."/>
            <person name="Daub J."/>
            <person name="David R.G."/>
            <person name="Delcher A.L."/>
            <person name="Delehaunty K."/>
            <person name="Do C.B."/>
            <person name="Ebling H."/>
            <person name="Edwards K."/>
            <person name="Eickbush T."/>
            <person name="Evans J.D."/>
            <person name="Filipski A."/>
            <person name="Findeiss S."/>
            <person name="Freyhult E."/>
            <person name="Fulton L."/>
            <person name="Fulton R."/>
            <person name="Garcia A.C."/>
            <person name="Gardiner A."/>
            <person name="Garfield D.A."/>
            <person name="Garvin B.E."/>
            <person name="Gibson G."/>
            <person name="Gilbert D."/>
            <person name="Gnerre S."/>
            <person name="Godfrey J."/>
            <person name="Good R."/>
            <person name="Gotea V."/>
            <person name="Gravely B."/>
            <person name="Greenberg A.J."/>
            <person name="Griffiths-Jones S."/>
            <person name="Gross S."/>
            <person name="Guigo R."/>
            <person name="Gustafson E.A."/>
            <person name="Haerty W."/>
            <person name="Hahn M.W."/>
            <person name="Halligan D.L."/>
            <person name="Halpern A.L."/>
            <person name="Halter G.M."/>
            <person name="Han M.V."/>
            <person name="Heger A."/>
            <person name="Hillier L."/>
            <person name="Hinrichs A.S."/>
            <person name="Holmes I."/>
            <person name="Hoskins R.A."/>
            <person name="Hubisz M.J."/>
            <person name="Hultmark D."/>
            <person name="Huntley M.A."/>
            <person name="Jaffe D.B."/>
            <person name="Jagadeeshan S."/>
            <person name="Jeck W.R."/>
            <person name="Johnson J."/>
            <person name="Jones C.D."/>
            <person name="Jordan W.C."/>
            <person name="Karpen G.H."/>
            <person name="Kataoka E."/>
            <person name="Keightley P.D."/>
            <person name="Kheradpour P."/>
            <person name="Kirkness E.F."/>
            <person name="Koerich L.B."/>
            <person name="Kristiansen K."/>
            <person name="Kudrna D."/>
            <person name="Kulathinal R.J."/>
            <person name="Kumar S."/>
            <person name="Kwok R."/>
            <person name="Lander E."/>
            <person name="Langley C.H."/>
            <person name="Lapoint R."/>
            <person name="Lazzaro B.P."/>
            <person name="Lee S.J."/>
            <person name="Levesque L."/>
            <person name="Li R."/>
            <person name="Lin C.F."/>
            <person name="Lin M.F."/>
            <person name="Lindblad-Toh K."/>
            <person name="Llopart A."/>
            <person name="Long M."/>
            <person name="Low L."/>
            <person name="Lozovsky E."/>
            <person name="Lu J."/>
            <person name="Luo M."/>
            <person name="Machado C.A."/>
            <person name="Makalowski W."/>
            <person name="Marzo M."/>
            <person name="Matsuda M."/>
            <person name="Matzkin L."/>
            <person name="McAllister B."/>
            <person name="McBride C.S."/>
            <person name="McKernan B."/>
            <person name="McKernan K."/>
            <person name="Mendez-Lago M."/>
            <person name="Minx P."/>
            <person name="Mollenhauer M.U."/>
            <person name="Montooth K."/>
            <person name="Mount S.M."/>
            <person name="Mu X."/>
            <person name="Myers E."/>
            <person name="Negre B."/>
            <person name="Newfeld S."/>
            <person name="Nielsen R."/>
            <person name="Noor M.A."/>
            <person name="O'Grady P."/>
            <person name="Pachter L."/>
            <person name="Papaceit M."/>
            <person name="Parisi M.J."/>
            <person name="Parisi M."/>
            <person name="Parts L."/>
            <person name="Pedersen J.S."/>
            <person name="Pesole G."/>
            <person name="Phillippy A.M."/>
            <person name="Ponting C.P."/>
            <person name="Pop M."/>
            <person name="Porcelli D."/>
            <person name="Powell J.R."/>
            <person name="Prohaska S."/>
            <person name="Pruitt K."/>
            <person name="Puig M."/>
            <person name="Quesneville H."/>
            <person name="Ram K.R."/>
            <person name="Rand D."/>
            <person name="Rasmussen M.D."/>
            <person name="Reed L.K."/>
            <person name="Reenan R."/>
            <person name="Reily A."/>
            <person name="Remington K.A."/>
            <person name="Rieger T.T."/>
            <person name="Ritchie M.G."/>
            <person name="Robin C."/>
            <person name="Rogers Y.H."/>
            <person name="Rohde C."/>
            <person name="Rozas J."/>
            <person name="Rubenfield M.J."/>
            <person name="Ruiz A."/>
            <person name="Russo S."/>
            <person name="Salzberg S.L."/>
            <person name="Sanchez-Gracia A."/>
            <person name="Saranga D.J."/>
            <person name="Sato H."/>
            <person name="Schaeffer S.W."/>
            <person name="Schatz M.C."/>
            <person name="Schlenke T."/>
            <person name="Schwartz R."/>
            <person name="Segarra C."/>
            <person name="Singh R.S."/>
            <person name="Sirot L."/>
            <person name="Sirota M."/>
            <person name="Sisneros N.B."/>
            <person name="Smith C.D."/>
            <person name="Smith T.F."/>
            <person name="Spieth J."/>
            <person name="Stage D.E."/>
            <person name="Stark A."/>
            <person name="Stephan W."/>
            <person name="Strausberg R.L."/>
            <person name="Strempel S."/>
            <person name="Sturgill D."/>
            <person name="Sutton G."/>
            <person name="Sutton G.G."/>
            <person name="Tao W."/>
            <person name="Teichmann S."/>
            <person name="Tobari Y.N."/>
            <person name="Tomimura Y."/>
            <person name="Tsolas J.M."/>
            <person name="Valente V.L."/>
            <person name="Venter E."/>
            <person name="Venter J.C."/>
            <person name="Vicario S."/>
            <person name="Vieira F.G."/>
            <person name="Vilella A.J."/>
            <person name="Villasante A."/>
            <person name="Walenz B."/>
            <person name="Wang J."/>
            <person name="Wasserman M."/>
            <person name="Watts T."/>
            <person name="Wilson D."/>
            <person name="Wilson R.K."/>
            <person name="Wing R.A."/>
            <person name="Wolfner M.F."/>
            <person name="Wong A."/>
            <person name="Wong G.K."/>
            <person name="Wu C.I."/>
            <person name="Wu G."/>
            <person name="Yamamoto D."/>
            <person name="Yang H.P."/>
            <person name="Yang S.P."/>
            <person name="Yorke J.A."/>
            <person name="Yoshida K."/>
            <person name="Zdobnov E."/>
            <person name="Zhang P."/>
            <person name="Zhang Y."/>
            <person name="Zimin A.V."/>
            <person name="Baldwin J."/>
            <person name="Abdouelleil A."/>
            <person name="Abdulkadir J."/>
            <person name="Abebe A."/>
            <person name="Abera B."/>
            <person name="Abreu J."/>
            <person name="Acer S.C."/>
            <person name="Aftuck L."/>
            <person name="Alexander A."/>
            <person name="An P."/>
            <person name="Anderson E."/>
            <person name="Anderson S."/>
            <person name="Arachi H."/>
            <person name="Azer M."/>
            <person name="Bachantsang P."/>
            <person name="Barry A."/>
            <person name="Bayul T."/>
            <person name="Berlin A."/>
            <person name="Bessette D."/>
            <person name="Bloom T."/>
            <person name="Blye J."/>
            <person name="Boguslavskiy L."/>
            <person name="Bonnet C."/>
            <person name="Boukhgalter B."/>
            <person name="Bourzgui I."/>
            <person name="Brown A."/>
            <person name="Cahill P."/>
            <person name="Channer S."/>
            <person name="Cheshatsang Y."/>
            <person name="Chuda L."/>
            <person name="Citroen M."/>
            <person name="Collymore A."/>
            <person name="Cooke P."/>
            <person name="Costello M."/>
            <person name="D'Aco K."/>
            <person name="Daza R."/>
            <person name="De Haan G."/>
            <person name="DeGray S."/>
            <person name="DeMaso C."/>
            <person name="Dhargay N."/>
            <person name="Dooley K."/>
            <person name="Dooley E."/>
            <person name="Doricent M."/>
            <person name="Dorje P."/>
            <person name="Dorjee K."/>
            <person name="Dupes A."/>
            <person name="Elong R."/>
            <person name="Falk J."/>
            <person name="Farina A."/>
            <person name="Faro S."/>
            <person name="Ferguson D."/>
            <person name="Fisher S."/>
            <person name="Foley C.D."/>
            <person name="Franke A."/>
            <person name="Friedrich D."/>
            <person name="Gadbois L."/>
            <person name="Gearin G."/>
            <person name="Gearin C.R."/>
            <person name="Giannoukos G."/>
            <person name="Goode T."/>
            <person name="Graham J."/>
            <person name="Grandbois E."/>
            <person name="Grewal S."/>
            <person name="Gyaltsen K."/>
            <person name="Hafez N."/>
            <person name="Hagos B."/>
            <person name="Hall J."/>
            <person name="Henson C."/>
            <person name="Hollinger A."/>
            <person name="Honan T."/>
            <person name="Huard M.D."/>
            <person name="Hughes L."/>
            <person name="Hurhula B."/>
            <person name="Husby M.E."/>
            <person name="Kamat A."/>
            <person name="Kanga B."/>
            <person name="Kashin S."/>
            <person name="Khazanovich D."/>
            <person name="Kisner P."/>
            <person name="Lance K."/>
            <person name="Lara M."/>
            <person name="Lee W."/>
            <person name="Lennon N."/>
            <person name="Letendre F."/>
            <person name="LeVine R."/>
            <person name="Lipovsky A."/>
            <person name="Liu X."/>
            <person name="Liu J."/>
            <person name="Liu S."/>
            <person name="Lokyitsang T."/>
            <person name="Lokyitsang Y."/>
            <person name="Lubonja R."/>
            <person name="Lui A."/>
            <person name="MacDonald P."/>
            <person name="Magnisalis V."/>
            <person name="Maru K."/>
            <person name="Matthews C."/>
            <person name="McCusker W."/>
            <person name="McDonough S."/>
            <person name="Mehta T."/>
            <person name="Meldrim J."/>
            <person name="Meneus L."/>
            <person name="Mihai O."/>
            <person name="Mihalev A."/>
            <person name="Mihova T."/>
            <person name="Mittelman R."/>
            <person name="Mlenga V."/>
            <person name="Montmayeur A."/>
            <person name="Mulrain L."/>
            <person name="Navidi A."/>
            <person name="Naylor J."/>
            <person name="Negash T."/>
            <person name="Nguyen T."/>
            <person name="Nguyen N."/>
            <person name="Nicol R."/>
            <person name="Norbu C."/>
            <person name="Norbu N."/>
            <person name="Novod N."/>
            <person name="O'Neill B."/>
            <person name="Osman S."/>
            <person name="Markiewicz E."/>
            <person name="Oyono O.L."/>
            <person name="Patti C."/>
            <person name="Phunkhang P."/>
            <person name="Pierre F."/>
            <person name="Priest M."/>
            <person name="Raghuraman S."/>
            <person name="Rege F."/>
            <person name="Reyes R."/>
            <person name="Rise C."/>
            <person name="Rogov P."/>
            <person name="Ross K."/>
            <person name="Ryan E."/>
            <person name="Settipalli S."/>
            <person name="Shea T."/>
            <person name="Sherpa N."/>
            <person name="Shi L."/>
            <person name="Shih D."/>
            <person name="Sparrow T."/>
            <person name="Spaulding J."/>
            <person name="Stalker J."/>
            <person name="Stange-Thomann N."/>
            <person name="Stavropoulos S."/>
            <person name="Stone C."/>
            <person name="Strader C."/>
            <person name="Tesfaye S."/>
            <person name="Thomson T."/>
            <person name="Thoulutsang Y."/>
            <person name="Thoulutsang D."/>
            <person name="Topham K."/>
            <person name="Topping I."/>
            <person name="Tsamla T."/>
            <person name="Vassiliev H."/>
            <person name="Vo A."/>
            <person name="Wangchuk T."/>
            <person name="Wangdi T."/>
            <person name="Weiand M."/>
            <person name="Wilkinson J."/>
            <person name="Wilson A."/>
            <person name="Yadav S."/>
            <person name="Young G."/>
            <person name="Yu Q."/>
            <person name="Zembek L."/>
            <person name="Zhong D."/>
            <person name="Zimmer A."/>
            <person name="Zwirko Z."/>
            <person name="Jaffe D.B."/>
            <person name="Alvarez P."/>
            <person name="Brockman W."/>
            <person name="Butler J."/>
            <person name="Chin C."/>
            <person name="Gnerre S."/>
            <person name="Grabherr M."/>
            <person name="Kleber M."/>
            <person name="Mauceli E."/>
            <person name="MacCallum I."/>
        </authorList>
    </citation>
    <scope>NUCLEOTIDE SEQUENCE [LARGE SCALE GENOMIC DNA]</scope>
    <source>
        <strain evidence="3">Rob3c / Tucson 14021-0248.25</strain>
    </source>
</reference>
<dbReference type="Proteomes" id="UP000001292">
    <property type="component" value="Unassembled WGS sequence"/>
</dbReference>
<organism evidence="3">
    <name type="scientific">Drosophila sechellia</name>
    <name type="common">Fruit fly</name>
    <dbReference type="NCBI Taxonomy" id="7238"/>
    <lineage>
        <taxon>Eukaryota</taxon>
        <taxon>Metazoa</taxon>
        <taxon>Ecdysozoa</taxon>
        <taxon>Arthropoda</taxon>
        <taxon>Hexapoda</taxon>
        <taxon>Insecta</taxon>
        <taxon>Pterygota</taxon>
        <taxon>Neoptera</taxon>
        <taxon>Endopterygota</taxon>
        <taxon>Diptera</taxon>
        <taxon>Brachycera</taxon>
        <taxon>Muscomorpha</taxon>
        <taxon>Ephydroidea</taxon>
        <taxon>Drosophilidae</taxon>
        <taxon>Drosophila</taxon>
        <taxon>Sophophora</taxon>
    </lineage>
</organism>
<name>B4I9H9_DROSE</name>